<name>A0ABQ9NWK9_9PEZI</name>
<gene>
    <name evidence="2" type="ORF">H2201_003415</name>
</gene>
<organism evidence="2 3">
    <name type="scientific">Coniosporium apollinis</name>
    <dbReference type="NCBI Taxonomy" id="61459"/>
    <lineage>
        <taxon>Eukaryota</taxon>
        <taxon>Fungi</taxon>
        <taxon>Dikarya</taxon>
        <taxon>Ascomycota</taxon>
        <taxon>Pezizomycotina</taxon>
        <taxon>Dothideomycetes</taxon>
        <taxon>Dothideomycetes incertae sedis</taxon>
        <taxon>Coniosporium</taxon>
    </lineage>
</organism>
<sequence>MDEKYKSMSLLESYRHQILANAKIIFGPSRELDIITMGYETGAFFLHSDHIAAAIIQRVPTGIVLCIRTDVKDSRLEAMEALLKITEEMIMEKLGDAEMGQFFDFSGSSTAAQQHQPSPRYQSPAGERPIAPEKPR</sequence>
<accession>A0ABQ9NWK9</accession>
<evidence type="ECO:0000313" key="3">
    <source>
        <dbReference type="Proteomes" id="UP001172684"/>
    </source>
</evidence>
<dbReference type="Proteomes" id="UP001172684">
    <property type="component" value="Unassembled WGS sequence"/>
</dbReference>
<reference evidence="2" key="1">
    <citation type="submission" date="2022-10" db="EMBL/GenBank/DDBJ databases">
        <title>Culturing micro-colonial fungi from biological soil crusts in the Mojave desert and describing Neophaeococcomyces mojavensis, and introducing the new genera and species Taxawa tesnikishii.</title>
        <authorList>
            <person name="Kurbessoian T."/>
            <person name="Stajich J.E."/>
        </authorList>
    </citation>
    <scope>NUCLEOTIDE SEQUENCE</scope>
    <source>
        <strain evidence="2">TK_1</strain>
    </source>
</reference>
<feature type="compositionally biased region" description="Polar residues" evidence="1">
    <location>
        <begin position="106"/>
        <end position="121"/>
    </location>
</feature>
<comment type="caution">
    <text evidence="2">The sequence shown here is derived from an EMBL/GenBank/DDBJ whole genome shotgun (WGS) entry which is preliminary data.</text>
</comment>
<keyword evidence="3" id="KW-1185">Reference proteome</keyword>
<evidence type="ECO:0000313" key="2">
    <source>
        <dbReference type="EMBL" id="KAJ9666492.1"/>
    </source>
</evidence>
<evidence type="ECO:0000256" key="1">
    <source>
        <dbReference type="SAM" id="MobiDB-lite"/>
    </source>
</evidence>
<protein>
    <submittedName>
        <fullName evidence="2">Uncharacterized protein</fullName>
    </submittedName>
</protein>
<dbReference type="EMBL" id="JAPDRL010000019">
    <property type="protein sequence ID" value="KAJ9666492.1"/>
    <property type="molecule type" value="Genomic_DNA"/>
</dbReference>
<proteinExistence type="predicted"/>
<feature type="region of interest" description="Disordered" evidence="1">
    <location>
        <begin position="106"/>
        <end position="136"/>
    </location>
</feature>